<reference evidence="1 2" key="1">
    <citation type="journal article" date="2016" name="Sci. Rep.">
        <title>The Dendrobium catenatum Lindl. genome sequence provides insights into polysaccharide synthase, floral development and adaptive evolution.</title>
        <authorList>
            <person name="Zhang G.Q."/>
            <person name="Xu Q."/>
            <person name="Bian C."/>
            <person name="Tsai W.C."/>
            <person name="Yeh C.M."/>
            <person name="Liu K.W."/>
            <person name="Yoshida K."/>
            <person name="Zhang L.S."/>
            <person name="Chang S.B."/>
            <person name="Chen F."/>
            <person name="Shi Y."/>
            <person name="Su Y.Y."/>
            <person name="Zhang Y.Q."/>
            <person name="Chen L.J."/>
            <person name="Yin Y."/>
            <person name="Lin M."/>
            <person name="Huang H."/>
            <person name="Deng H."/>
            <person name="Wang Z.W."/>
            <person name="Zhu S.L."/>
            <person name="Zhao X."/>
            <person name="Deng C."/>
            <person name="Niu S.C."/>
            <person name="Huang J."/>
            <person name="Wang M."/>
            <person name="Liu G.H."/>
            <person name="Yang H.J."/>
            <person name="Xiao X.J."/>
            <person name="Hsiao Y.Y."/>
            <person name="Wu W.L."/>
            <person name="Chen Y.Y."/>
            <person name="Mitsuda N."/>
            <person name="Ohme-Takagi M."/>
            <person name="Luo Y.B."/>
            <person name="Van de Peer Y."/>
            <person name="Liu Z.J."/>
        </authorList>
    </citation>
    <scope>NUCLEOTIDE SEQUENCE [LARGE SCALE GENOMIC DNA]</scope>
    <source>
        <tissue evidence="1">The whole plant</tissue>
    </source>
</reference>
<organism evidence="1 2">
    <name type="scientific">Dendrobium catenatum</name>
    <dbReference type="NCBI Taxonomy" id="906689"/>
    <lineage>
        <taxon>Eukaryota</taxon>
        <taxon>Viridiplantae</taxon>
        <taxon>Streptophyta</taxon>
        <taxon>Embryophyta</taxon>
        <taxon>Tracheophyta</taxon>
        <taxon>Spermatophyta</taxon>
        <taxon>Magnoliopsida</taxon>
        <taxon>Liliopsida</taxon>
        <taxon>Asparagales</taxon>
        <taxon>Orchidaceae</taxon>
        <taxon>Epidendroideae</taxon>
        <taxon>Malaxideae</taxon>
        <taxon>Dendrobiinae</taxon>
        <taxon>Dendrobium</taxon>
    </lineage>
</organism>
<dbReference type="AlphaFoldDB" id="A0A2I0VCL8"/>
<keyword evidence="2" id="KW-1185">Reference proteome</keyword>
<proteinExistence type="predicted"/>
<protein>
    <submittedName>
        <fullName evidence="1">Uncharacterized protein ORF91</fullName>
    </submittedName>
</protein>
<sequence length="82" mass="9584">MSISPSLSPRQCPYRYTFRAGRNLPDKEFRYLRTVIVTAAVHRGFGRRLPCHQVTNFLDLPALGRRQPPYMVLRLCGDLCFW</sequence>
<name>A0A2I0VCL8_9ASPA</name>
<dbReference type="Proteomes" id="UP000233837">
    <property type="component" value="Unassembled WGS sequence"/>
</dbReference>
<dbReference type="EMBL" id="KZ503832">
    <property type="protein sequence ID" value="PKU61150.1"/>
    <property type="molecule type" value="Genomic_DNA"/>
</dbReference>
<gene>
    <name evidence="1" type="ORF">MA16_Dca026758</name>
</gene>
<evidence type="ECO:0000313" key="1">
    <source>
        <dbReference type="EMBL" id="PKU61150.1"/>
    </source>
</evidence>
<dbReference type="AntiFam" id="ANF00025">
    <property type="entry name" value="Antisense to 23S rRNA"/>
</dbReference>
<reference evidence="1 2" key="2">
    <citation type="journal article" date="2017" name="Nature">
        <title>The Apostasia genome and the evolution of orchids.</title>
        <authorList>
            <person name="Zhang G.Q."/>
            <person name="Liu K.W."/>
            <person name="Li Z."/>
            <person name="Lohaus R."/>
            <person name="Hsiao Y.Y."/>
            <person name="Niu S.C."/>
            <person name="Wang J.Y."/>
            <person name="Lin Y.C."/>
            <person name="Xu Q."/>
            <person name="Chen L.J."/>
            <person name="Yoshida K."/>
            <person name="Fujiwara S."/>
            <person name="Wang Z.W."/>
            <person name="Zhang Y.Q."/>
            <person name="Mitsuda N."/>
            <person name="Wang M."/>
            <person name="Liu G.H."/>
            <person name="Pecoraro L."/>
            <person name="Huang H.X."/>
            <person name="Xiao X.J."/>
            <person name="Lin M."/>
            <person name="Wu X.Y."/>
            <person name="Wu W.L."/>
            <person name="Chen Y.Y."/>
            <person name="Chang S.B."/>
            <person name="Sakamoto S."/>
            <person name="Ohme-Takagi M."/>
            <person name="Yagi M."/>
            <person name="Zeng S.J."/>
            <person name="Shen C.Y."/>
            <person name="Yeh C.M."/>
            <person name="Luo Y.B."/>
            <person name="Tsai W.C."/>
            <person name="Van de Peer Y."/>
            <person name="Liu Z.J."/>
        </authorList>
    </citation>
    <scope>NUCLEOTIDE SEQUENCE [LARGE SCALE GENOMIC DNA]</scope>
    <source>
        <tissue evidence="1">The whole plant</tissue>
    </source>
</reference>
<evidence type="ECO:0000313" key="2">
    <source>
        <dbReference type="Proteomes" id="UP000233837"/>
    </source>
</evidence>
<accession>A0A2I0VCL8</accession>